<dbReference type="Gene3D" id="3.30.420.40">
    <property type="match status" value="2"/>
</dbReference>
<dbReference type="InterPro" id="IPR000577">
    <property type="entry name" value="Carb_kinase_FGGY"/>
</dbReference>
<dbReference type="PATRIC" id="fig|1393034.3.peg.617"/>
<dbReference type="InterPro" id="IPR033676">
    <property type="entry name" value="AI-2_kinase"/>
</dbReference>
<dbReference type="SUPFAM" id="SSF53067">
    <property type="entry name" value="Actin-like ATPase domain"/>
    <property type="match status" value="2"/>
</dbReference>
<dbReference type="Pfam" id="PF02782">
    <property type="entry name" value="FGGY_C"/>
    <property type="match status" value="1"/>
</dbReference>
<keyword evidence="3" id="KW-0859">Xylose metabolism</keyword>
<dbReference type="InterPro" id="IPR043129">
    <property type="entry name" value="ATPase_NBD"/>
</dbReference>
<evidence type="ECO:0000313" key="9">
    <source>
        <dbReference type="Proteomes" id="UP000070675"/>
    </source>
</evidence>
<name>A0A133XVT8_9ACTN</name>
<evidence type="ECO:0000259" key="7">
    <source>
        <dbReference type="Pfam" id="PF02782"/>
    </source>
</evidence>
<dbReference type="Proteomes" id="UP000070675">
    <property type="component" value="Unassembled WGS sequence"/>
</dbReference>
<evidence type="ECO:0000256" key="2">
    <source>
        <dbReference type="ARBA" id="ARBA00022490"/>
    </source>
</evidence>
<protein>
    <submittedName>
        <fullName evidence="8">Autoinducer 2 kinase LsrK</fullName>
    </submittedName>
</protein>
<keyword evidence="3" id="KW-0119">Carbohydrate metabolism</keyword>
<dbReference type="STRING" id="1393034.HMPREF3192_00636"/>
<dbReference type="PANTHER" id="PTHR43095">
    <property type="entry name" value="SUGAR KINASE"/>
    <property type="match status" value="1"/>
</dbReference>
<proteinExistence type="inferred from homology"/>
<organism evidence="8 9">
    <name type="scientific">Atopobium deltae</name>
    <dbReference type="NCBI Taxonomy" id="1393034"/>
    <lineage>
        <taxon>Bacteria</taxon>
        <taxon>Bacillati</taxon>
        <taxon>Actinomycetota</taxon>
        <taxon>Coriobacteriia</taxon>
        <taxon>Coriobacteriales</taxon>
        <taxon>Atopobiaceae</taxon>
        <taxon>Atopobium</taxon>
    </lineage>
</organism>
<keyword evidence="5 8" id="KW-0418">Kinase</keyword>
<dbReference type="AlphaFoldDB" id="A0A133XVT8"/>
<dbReference type="PIRSF" id="PIRSF000538">
    <property type="entry name" value="GlpK"/>
    <property type="match status" value="1"/>
</dbReference>
<evidence type="ECO:0000259" key="6">
    <source>
        <dbReference type="Pfam" id="PF00370"/>
    </source>
</evidence>
<dbReference type="EMBL" id="LSCR01000007">
    <property type="protein sequence ID" value="KXB35023.1"/>
    <property type="molecule type" value="Genomic_DNA"/>
</dbReference>
<dbReference type="CDD" id="cd07775">
    <property type="entry name" value="ASKHA_NBD_FGGY_AI-2K"/>
    <property type="match status" value="1"/>
</dbReference>
<dbReference type="InterPro" id="IPR050406">
    <property type="entry name" value="FGGY_Carb_Kinase"/>
</dbReference>
<feature type="domain" description="Carbohydrate kinase FGGY C-terminal" evidence="7">
    <location>
        <begin position="314"/>
        <end position="479"/>
    </location>
</feature>
<evidence type="ECO:0000256" key="3">
    <source>
        <dbReference type="ARBA" id="ARBA00022629"/>
    </source>
</evidence>
<dbReference type="RefSeq" id="WP_197414547.1">
    <property type="nucleotide sequence ID" value="NZ_KQ959487.1"/>
</dbReference>
<dbReference type="GO" id="GO:0042732">
    <property type="term" value="P:D-xylose metabolic process"/>
    <property type="evidence" value="ECO:0007669"/>
    <property type="project" value="UniProtKB-KW"/>
</dbReference>
<comment type="similarity">
    <text evidence="1">Belongs to the FGGY kinase family.</text>
</comment>
<feature type="domain" description="Carbohydrate kinase FGGY N-terminal" evidence="6">
    <location>
        <begin position="27"/>
        <end position="273"/>
    </location>
</feature>
<evidence type="ECO:0000256" key="5">
    <source>
        <dbReference type="ARBA" id="ARBA00022777"/>
    </source>
</evidence>
<dbReference type="InterPro" id="IPR018484">
    <property type="entry name" value="FGGY_N"/>
</dbReference>
<dbReference type="PANTHER" id="PTHR43095:SF5">
    <property type="entry name" value="XYLULOSE KINASE"/>
    <property type="match status" value="1"/>
</dbReference>
<gene>
    <name evidence="8" type="ORF">HMPREF3192_00636</name>
</gene>
<reference evidence="9" key="1">
    <citation type="submission" date="2016-01" db="EMBL/GenBank/DDBJ databases">
        <authorList>
            <person name="Mitreva M."/>
            <person name="Pepin K.H."/>
            <person name="Mihindukulasuriya K.A."/>
            <person name="Fulton R."/>
            <person name="Fronick C."/>
            <person name="O'Laughlin M."/>
            <person name="Miner T."/>
            <person name="Herter B."/>
            <person name="Rosa B.A."/>
            <person name="Cordes M."/>
            <person name="Tomlinson C."/>
            <person name="Wollam A."/>
            <person name="Palsikar V.B."/>
            <person name="Mardis E.R."/>
            <person name="Wilson R.K."/>
        </authorList>
    </citation>
    <scope>NUCLEOTIDE SEQUENCE [LARGE SCALE GENOMIC DNA]</scope>
    <source>
        <strain evidence="9">DNF00019</strain>
    </source>
</reference>
<keyword evidence="2" id="KW-0963">Cytoplasm</keyword>
<keyword evidence="9" id="KW-1185">Reference proteome</keyword>
<dbReference type="InterPro" id="IPR018485">
    <property type="entry name" value="FGGY_C"/>
</dbReference>
<dbReference type="Pfam" id="PF00370">
    <property type="entry name" value="FGGY_N"/>
    <property type="match status" value="1"/>
</dbReference>
<dbReference type="GO" id="GO:0071518">
    <property type="term" value="F:autoinducer-2 kinase activity"/>
    <property type="evidence" value="ECO:0007669"/>
    <property type="project" value="InterPro"/>
</dbReference>
<keyword evidence="4" id="KW-0808">Transferase</keyword>
<evidence type="ECO:0000256" key="4">
    <source>
        <dbReference type="ARBA" id="ARBA00022679"/>
    </source>
</evidence>
<dbReference type="NCBIfam" id="NF008187">
    <property type="entry name" value="PRK10939.1"/>
    <property type="match status" value="1"/>
</dbReference>
<comment type="caution">
    <text evidence="8">The sequence shown here is derived from an EMBL/GenBank/DDBJ whole genome shotgun (WGS) entry which is preliminary data.</text>
</comment>
<sequence length="543" mass="60352">MNNADKDERDEKSARDARGAKDVHEQYLLALDAGTGSVRAVLFSVEGAQICVAQREWQHKEDPRWPGSMDFDWVYNWKLTVDCIHEVLDTTGINPQLIAGISTTCMREGILLYDKNGREIWACANVDARSVDEVGELIAMDPTLERELYRISGQTYALGALPRLLWVKNKMPAIYERAATIGMFNDWLAYKLTGILAVEPSNGSTTGIMDLHKRDWDPAIARRCGLRDDIFGPVHECGQILGGVCAQSAQVTGLAEKTPVVVGGGDCQLGMVGINACKPGQAGVFGGSFWQYEFNTATAQTDPACRVRVNCHAIPQVWQYEALAFKPGLVMRWYRDAFCQAEAQQAKELGLDVYDIMNREAEKVPAGSHGMVCCFSDVMNYIHWMHASPTFTNFELDPTRFNKYSFYRAVLENTALLVRGHIELVADATGNEPDELVFAGGASKSNLWAQILADVCHKRVHVPEVKEATALGCAILAGYGVGIYPSIAEGAQRVVKWKQTFEPNPKNYDVYERLYENWKAIYAAQFELAEKGTTRSLWRAPGL</sequence>
<evidence type="ECO:0000313" key="8">
    <source>
        <dbReference type="EMBL" id="KXB35023.1"/>
    </source>
</evidence>
<accession>A0A133XVT8</accession>
<dbReference type="GO" id="GO:0009372">
    <property type="term" value="P:quorum sensing"/>
    <property type="evidence" value="ECO:0007669"/>
    <property type="project" value="InterPro"/>
</dbReference>
<evidence type="ECO:0000256" key="1">
    <source>
        <dbReference type="ARBA" id="ARBA00009156"/>
    </source>
</evidence>